<feature type="binding site" evidence="9">
    <location>
        <position position="97"/>
    </location>
    <ligand>
        <name>Mg(2+)</name>
        <dbReference type="ChEBI" id="CHEBI:18420"/>
    </ligand>
</feature>
<evidence type="ECO:0000256" key="10">
    <source>
        <dbReference type="RuleBase" id="RU003826"/>
    </source>
</evidence>
<reference evidence="13" key="1">
    <citation type="journal article" date="2015" name="BMC Genomics">
        <title>Comparative genomics of Fructobacillus spp. and Leuconostoc spp. reveals niche-specific evolution of Fructobacillus spp.</title>
        <authorList>
            <person name="Endo A."/>
            <person name="Tanizawa Y."/>
            <person name="Tanaka N."/>
            <person name="Maeno S."/>
            <person name="Kumar H."/>
            <person name="Shiwa Y."/>
            <person name="Okada S."/>
            <person name="Yoshikawa H."/>
            <person name="Dicks L."/>
            <person name="Nakagawa J."/>
            <person name="Arita M."/>
        </authorList>
    </citation>
    <scope>NUCLEOTIDE SEQUENCE [LARGE SCALE GENOMIC DNA]</scope>
    <source>
        <strain evidence="13">F214-1</strain>
    </source>
</reference>
<dbReference type="FunFam" id="3.20.20.70:FF:000096">
    <property type="entry name" value="Thiamine-phosphate synthase"/>
    <property type="match status" value="1"/>
</dbReference>
<dbReference type="NCBIfam" id="TIGR00693">
    <property type="entry name" value="thiE"/>
    <property type="match status" value="1"/>
</dbReference>
<feature type="binding site" evidence="9">
    <location>
        <position position="78"/>
    </location>
    <ligand>
        <name>Mg(2+)</name>
        <dbReference type="ChEBI" id="CHEBI:18420"/>
    </ligand>
</feature>
<dbReference type="SUPFAM" id="SSF51391">
    <property type="entry name" value="Thiamin phosphate synthase"/>
    <property type="match status" value="1"/>
</dbReference>
<protein>
    <recommendedName>
        <fullName evidence="9">Thiamine-phosphate synthase</fullName>
        <shortName evidence="9">TP synthase</shortName>
        <shortName evidence="9">TPS</shortName>
        <ecNumber evidence="9">2.5.1.3</ecNumber>
    </recommendedName>
    <alternativeName>
        <fullName evidence="9">Thiamine-phosphate pyrophosphorylase</fullName>
        <shortName evidence="9">TMP pyrophosphorylase</shortName>
        <shortName evidence="9">TMP-PPase</shortName>
    </alternativeName>
</protein>
<comment type="catalytic activity">
    <reaction evidence="8 9 10">
        <text>2-[(2R,5Z)-2-carboxy-4-methylthiazol-5(2H)-ylidene]ethyl phosphate + 4-amino-2-methyl-5-(diphosphooxymethyl)pyrimidine + 2 H(+) = thiamine phosphate + CO2 + diphosphate</text>
        <dbReference type="Rhea" id="RHEA:47844"/>
        <dbReference type="ChEBI" id="CHEBI:15378"/>
        <dbReference type="ChEBI" id="CHEBI:16526"/>
        <dbReference type="ChEBI" id="CHEBI:33019"/>
        <dbReference type="ChEBI" id="CHEBI:37575"/>
        <dbReference type="ChEBI" id="CHEBI:57841"/>
        <dbReference type="ChEBI" id="CHEBI:62899"/>
        <dbReference type="EC" id="2.5.1.3"/>
    </reaction>
</comment>
<comment type="function">
    <text evidence="9">Condenses 4-methyl-5-(beta-hydroxyethyl)thiazole monophosphate (THZ-P) and 2-methyl-4-amino-5-hydroxymethyl pyrimidine pyrophosphate (HMP-PP) to form thiamine monophosphate (TMP).</text>
</comment>
<accession>A0A3F3H784</accession>
<feature type="binding site" evidence="9">
    <location>
        <begin position="194"/>
        <end position="195"/>
    </location>
    <ligand>
        <name>2-[(2R,5Z)-2-carboxy-4-methylthiazol-5(2H)-ylidene]ethyl phosphate</name>
        <dbReference type="ChEBI" id="CHEBI:62899"/>
    </ligand>
</feature>
<dbReference type="InterPro" id="IPR022998">
    <property type="entry name" value="ThiamineP_synth_TenI"/>
</dbReference>
<feature type="binding site" evidence="9">
    <location>
        <position position="174"/>
    </location>
    <ligand>
        <name>2-[(2R,5Z)-2-carboxy-4-methylthiazol-5(2H)-ylidene]ethyl phosphate</name>
        <dbReference type="ChEBI" id="CHEBI:62899"/>
    </ligand>
</feature>
<comment type="similarity">
    <text evidence="9 10">Belongs to the thiamine-phosphate synthase family.</text>
</comment>
<evidence type="ECO:0000256" key="5">
    <source>
        <dbReference type="ARBA" id="ARBA00022977"/>
    </source>
</evidence>
<dbReference type="EC" id="2.5.1.3" evidence="9"/>
<dbReference type="InterPro" id="IPR013785">
    <property type="entry name" value="Aldolase_TIM"/>
</dbReference>
<dbReference type="Pfam" id="PF02581">
    <property type="entry name" value="TMP-TENI"/>
    <property type="match status" value="1"/>
</dbReference>
<evidence type="ECO:0000259" key="12">
    <source>
        <dbReference type="Pfam" id="PF02581"/>
    </source>
</evidence>
<dbReference type="InterPro" id="IPR036206">
    <property type="entry name" value="ThiamineP_synth_sf"/>
</dbReference>
<comment type="catalytic activity">
    <reaction evidence="7 9 10">
        <text>2-(2-carboxy-4-methylthiazol-5-yl)ethyl phosphate + 4-amino-2-methyl-5-(diphosphooxymethyl)pyrimidine + 2 H(+) = thiamine phosphate + CO2 + diphosphate</text>
        <dbReference type="Rhea" id="RHEA:47848"/>
        <dbReference type="ChEBI" id="CHEBI:15378"/>
        <dbReference type="ChEBI" id="CHEBI:16526"/>
        <dbReference type="ChEBI" id="CHEBI:33019"/>
        <dbReference type="ChEBI" id="CHEBI:37575"/>
        <dbReference type="ChEBI" id="CHEBI:57841"/>
        <dbReference type="ChEBI" id="CHEBI:62890"/>
        <dbReference type="EC" id="2.5.1.3"/>
    </reaction>
</comment>
<dbReference type="RefSeq" id="WP_059393075.1">
    <property type="nucleotide sequence ID" value="NZ_DF968078.1"/>
</dbReference>
<comment type="cofactor">
    <cofactor evidence="9">
        <name>Mg(2+)</name>
        <dbReference type="ChEBI" id="CHEBI:18420"/>
    </cofactor>
    <text evidence="9">Binds 1 Mg(2+) ion per subunit.</text>
</comment>
<evidence type="ECO:0000313" key="13">
    <source>
        <dbReference type="EMBL" id="GAP03540.1"/>
    </source>
</evidence>
<evidence type="ECO:0000256" key="3">
    <source>
        <dbReference type="ARBA" id="ARBA00022723"/>
    </source>
</evidence>
<dbReference type="GO" id="GO:0004789">
    <property type="term" value="F:thiamine-phosphate diphosphorylase activity"/>
    <property type="evidence" value="ECO:0007669"/>
    <property type="project" value="UniProtKB-UniRule"/>
</dbReference>
<dbReference type="CDD" id="cd00564">
    <property type="entry name" value="TMP_TenI"/>
    <property type="match status" value="1"/>
</dbReference>
<dbReference type="PANTHER" id="PTHR20857">
    <property type="entry name" value="THIAMINE-PHOSPHATE PYROPHOSPHORYLASE"/>
    <property type="match status" value="1"/>
</dbReference>
<dbReference type="Proteomes" id="UP000064514">
    <property type="component" value="Unassembled WGS sequence"/>
</dbReference>
<dbReference type="Gene3D" id="3.20.20.70">
    <property type="entry name" value="Aldolase class I"/>
    <property type="match status" value="1"/>
</dbReference>
<name>A0A3F3H784_9LACO</name>
<dbReference type="GO" id="GO:0000287">
    <property type="term" value="F:magnesium ion binding"/>
    <property type="evidence" value="ECO:0007669"/>
    <property type="project" value="UniProtKB-UniRule"/>
</dbReference>
<evidence type="ECO:0000256" key="6">
    <source>
        <dbReference type="ARBA" id="ARBA00047334"/>
    </source>
</evidence>
<dbReference type="GO" id="GO:0009228">
    <property type="term" value="P:thiamine biosynthetic process"/>
    <property type="evidence" value="ECO:0007669"/>
    <property type="project" value="UniProtKB-KW"/>
</dbReference>
<evidence type="ECO:0000256" key="9">
    <source>
        <dbReference type="HAMAP-Rule" id="MF_00097"/>
    </source>
</evidence>
<feature type="binding site" evidence="9">
    <location>
        <position position="146"/>
    </location>
    <ligand>
        <name>4-amino-2-methyl-5-(diphosphooxymethyl)pyrimidine</name>
        <dbReference type="ChEBI" id="CHEBI:57841"/>
    </ligand>
</feature>
<evidence type="ECO:0000256" key="11">
    <source>
        <dbReference type="RuleBase" id="RU004253"/>
    </source>
</evidence>
<dbReference type="GO" id="GO:0009229">
    <property type="term" value="P:thiamine diphosphate biosynthetic process"/>
    <property type="evidence" value="ECO:0007669"/>
    <property type="project" value="UniProtKB-UniRule"/>
</dbReference>
<evidence type="ECO:0000256" key="4">
    <source>
        <dbReference type="ARBA" id="ARBA00022842"/>
    </source>
</evidence>
<gene>
    <name evidence="9 13" type="primary">thiE</name>
    <name evidence="13" type="ORF">FTRO_0010830</name>
</gene>
<dbReference type="UniPathway" id="UPA00060">
    <property type="reaction ID" value="UER00141"/>
</dbReference>
<dbReference type="AlphaFoldDB" id="A0A3F3H784"/>
<feature type="binding site" evidence="9">
    <location>
        <position position="115"/>
    </location>
    <ligand>
        <name>4-amino-2-methyl-5-(diphosphooxymethyl)pyrimidine</name>
        <dbReference type="ChEBI" id="CHEBI:57841"/>
    </ligand>
</feature>
<keyword evidence="3 9" id="KW-0479">Metal-binding</keyword>
<organism evidence="13">
    <name type="scientific">Fructobacillus tropaeoli</name>
    <dbReference type="NCBI Taxonomy" id="709323"/>
    <lineage>
        <taxon>Bacteria</taxon>
        <taxon>Bacillati</taxon>
        <taxon>Bacillota</taxon>
        <taxon>Bacilli</taxon>
        <taxon>Lactobacillales</taxon>
        <taxon>Lactobacillaceae</taxon>
        <taxon>Fructobacillus</taxon>
    </lineage>
</organism>
<keyword evidence="2 9" id="KW-0808">Transferase</keyword>
<sequence>MNFDPASLTVYLVVGSQNVNDDPNEVIRVVQEACDAGVTAVQYREKDHSKLNQAEKVALGQKIRNITKAANVPLYVDDDLPLALAIQADGLHVGQGDTPVRAIHEVAPDLLLGLSVHDLKELAASEADLAVVDYLGVGPAFATTSKEKVKEAIRPDGVLAVASKSPLPVVAIGGIHEENCQELAELPIAGVAVISAITASDDIQRSVQKLRGVTK</sequence>
<feature type="domain" description="Thiamine phosphate synthase/TenI" evidence="12">
    <location>
        <begin position="10"/>
        <end position="197"/>
    </location>
</feature>
<comment type="catalytic activity">
    <reaction evidence="6 9 10">
        <text>4-methyl-5-(2-phosphooxyethyl)-thiazole + 4-amino-2-methyl-5-(diphosphooxymethyl)pyrimidine + H(+) = thiamine phosphate + diphosphate</text>
        <dbReference type="Rhea" id="RHEA:22328"/>
        <dbReference type="ChEBI" id="CHEBI:15378"/>
        <dbReference type="ChEBI" id="CHEBI:33019"/>
        <dbReference type="ChEBI" id="CHEBI:37575"/>
        <dbReference type="ChEBI" id="CHEBI:57841"/>
        <dbReference type="ChEBI" id="CHEBI:58296"/>
        <dbReference type="EC" id="2.5.1.3"/>
    </reaction>
</comment>
<dbReference type="InterPro" id="IPR034291">
    <property type="entry name" value="TMP_synthase"/>
</dbReference>
<evidence type="ECO:0000256" key="7">
    <source>
        <dbReference type="ARBA" id="ARBA00047851"/>
    </source>
</evidence>
<dbReference type="HAMAP" id="MF_00097">
    <property type="entry name" value="TMP_synthase"/>
    <property type="match status" value="1"/>
</dbReference>
<dbReference type="PANTHER" id="PTHR20857:SF15">
    <property type="entry name" value="THIAMINE-PHOSPHATE SYNTHASE"/>
    <property type="match status" value="1"/>
</dbReference>
<feature type="binding site" evidence="9">
    <location>
        <position position="77"/>
    </location>
    <ligand>
        <name>4-amino-2-methyl-5-(diphosphooxymethyl)pyrimidine</name>
        <dbReference type="ChEBI" id="CHEBI:57841"/>
    </ligand>
</feature>
<comment type="pathway">
    <text evidence="1 9 11">Cofactor biosynthesis; thiamine diphosphate biosynthesis; thiamine phosphate from 4-amino-2-methyl-5-diphosphomethylpyrimidine and 4-methyl-5-(2-phosphoethyl)-thiazole: step 1/1.</text>
</comment>
<feature type="binding site" evidence="9">
    <location>
        <begin position="42"/>
        <end position="46"/>
    </location>
    <ligand>
        <name>4-amino-2-methyl-5-(diphosphooxymethyl)pyrimidine</name>
        <dbReference type="ChEBI" id="CHEBI:57841"/>
    </ligand>
</feature>
<keyword evidence="5 9" id="KW-0784">Thiamine biosynthesis</keyword>
<proteinExistence type="inferred from homology"/>
<evidence type="ECO:0000256" key="2">
    <source>
        <dbReference type="ARBA" id="ARBA00022679"/>
    </source>
</evidence>
<evidence type="ECO:0000256" key="8">
    <source>
        <dbReference type="ARBA" id="ARBA00047883"/>
    </source>
</evidence>
<evidence type="ECO:0000256" key="1">
    <source>
        <dbReference type="ARBA" id="ARBA00005165"/>
    </source>
</evidence>
<dbReference type="STRING" id="709323.GCA_001047135_00083"/>
<dbReference type="EMBL" id="DF968078">
    <property type="protein sequence ID" value="GAP03540.1"/>
    <property type="molecule type" value="Genomic_DNA"/>
</dbReference>
<dbReference type="GO" id="GO:0005737">
    <property type="term" value="C:cytoplasm"/>
    <property type="evidence" value="ECO:0007669"/>
    <property type="project" value="TreeGrafter"/>
</dbReference>
<keyword evidence="4 9" id="KW-0460">Magnesium</keyword>
<feature type="binding site" evidence="9">
    <location>
        <begin position="143"/>
        <end position="145"/>
    </location>
    <ligand>
        <name>2-[(2R,5Z)-2-carboxy-4-methylthiazol-5(2H)-ylidene]ethyl phosphate</name>
        <dbReference type="ChEBI" id="CHEBI:62899"/>
    </ligand>
</feature>